<dbReference type="Gene3D" id="2.30.110.10">
    <property type="entry name" value="Electron Transport, Fmn-binding Protein, Chain A"/>
    <property type="match status" value="1"/>
</dbReference>
<organism evidence="3">
    <name type="scientific">marine sediment metagenome</name>
    <dbReference type="NCBI Taxonomy" id="412755"/>
    <lineage>
        <taxon>unclassified sequences</taxon>
        <taxon>metagenomes</taxon>
        <taxon>ecological metagenomes</taxon>
    </lineage>
</organism>
<dbReference type="PANTHER" id="PTHR35176">
    <property type="entry name" value="HEME OXYGENASE HI_0854-RELATED"/>
    <property type="match status" value="1"/>
</dbReference>
<dbReference type="GO" id="GO:0070967">
    <property type="term" value="F:coenzyme F420 binding"/>
    <property type="evidence" value="ECO:0007669"/>
    <property type="project" value="TreeGrafter"/>
</dbReference>
<dbReference type="EMBL" id="BARS01053576">
    <property type="protein sequence ID" value="GAG52457.1"/>
    <property type="molecule type" value="Genomic_DNA"/>
</dbReference>
<accession>X0Z1M6</accession>
<dbReference type="GO" id="GO:0005829">
    <property type="term" value="C:cytosol"/>
    <property type="evidence" value="ECO:0007669"/>
    <property type="project" value="TreeGrafter"/>
</dbReference>
<evidence type="ECO:0000256" key="1">
    <source>
        <dbReference type="ARBA" id="ARBA00023002"/>
    </source>
</evidence>
<dbReference type="InterPro" id="IPR052019">
    <property type="entry name" value="F420H2_bilvrd_red/Heme_oxyg"/>
</dbReference>
<reference evidence="3" key="1">
    <citation type="journal article" date="2014" name="Front. Microbiol.">
        <title>High frequency of phylogenetically diverse reductive dehalogenase-homologous genes in deep subseafloor sedimentary metagenomes.</title>
        <authorList>
            <person name="Kawai M."/>
            <person name="Futagami T."/>
            <person name="Toyoda A."/>
            <person name="Takaki Y."/>
            <person name="Nishi S."/>
            <person name="Hori S."/>
            <person name="Arai W."/>
            <person name="Tsubouchi T."/>
            <person name="Morono Y."/>
            <person name="Uchiyama I."/>
            <person name="Ito T."/>
            <person name="Fujiyama A."/>
            <person name="Inagaki F."/>
            <person name="Takami H."/>
        </authorList>
    </citation>
    <scope>NUCLEOTIDE SEQUENCE</scope>
    <source>
        <strain evidence="3">Expedition CK06-06</strain>
    </source>
</reference>
<feature type="domain" description="Pyridoxamine 5'-phosphate oxidase N-terminal" evidence="2">
    <location>
        <begin position="2"/>
        <end position="126"/>
    </location>
</feature>
<dbReference type="SUPFAM" id="SSF50475">
    <property type="entry name" value="FMN-binding split barrel"/>
    <property type="match status" value="1"/>
</dbReference>
<dbReference type="NCBIfam" id="TIGR03618">
    <property type="entry name" value="Rv1155_F420"/>
    <property type="match status" value="1"/>
</dbReference>
<dbReference type="Pfam" id="PF01243">
    <property type="entry name" value="PNPOx_N"/>
    <property type="match status" value="1"/>
</dbReference>
<proteinExistence type="predicted"/>
<evidence type="ECO:0000259" key="2">
    <source>
        <dbReference type="Pfam" id="PF01243"/>
    </source>
</evidence>
<dbReference type="PANTHER" id="PTHR35176:SF6">
    <property type="entry name" value="HEME OXYGENASE HI_0854-RELATED"/>
    <property type="match status" value="1"/>
</dbReference>
<name>X0Z1M6_9ZZZZ</name>
<dbReference type="AlphaFoldDB" id="X0Z1M6"/>
<dbReference type="InterPro" id="IPR012349">
    <property type="entry name" value="Split_barrel_FMN-bd"/>
</dbReference>
<gene>
    <name evidence="3" type="ORF">S01H1_79469</name>
</gene>
<comment type="caution">
    <text evidence="3">The sequence shown here is derived from an EMBL/GenBank/DDBJ whole genome shotgun (WGS) entry which is preliminary data.</text>
</comment>
<dbReference type="GO" id="GO:0016627">
    <property type="term" value="F:oxidoreductase activity, acting on the CH-CH group of donors"/>
    <property type="evidence" value="ECO:0007669"/>
    <property type="project" value="TreeGrafter"/>
</dbReference>
<feature type="non-terminal residue" evidence="3">
    <location>
        <position position="1"/>
    </location>
</feature>
<protein>
    <recommendedName>
        <fullName evidence="2">Pyridoxamine 5'-phosphate oxidase N-terminal domain-containing protein</fullName>
    </recommendedName>
</protein>
<sequence length="134" mass="15128">KLEEFLSRPNVAVVATMDPDGQPHAVPTWYEWSDGETVFHTGLRTRKYRNLRQNPRVTLCIDEKTPPYRAVVVYGKAELTEGTDDERTRRCALAYLGPKVGAAYADSLHGQQLVIVRVKAEHITSWDYGKGDNP</sequence>
<dbReference type="InterPro" id="IPR019920">
    <property type="entry name" value="F420-binding_dom_put"/>
</dbReference>
<dbReference type="InterPro" id="IPR011576">
    <property type="entry name" value="Pyridox_Oxase_N"/>
</dbReference>
<evidence type="ECO:0000313" key="3">
    <source>
        <dbReference type="EMBL" id="GAG52457.1"/>
    </source>
</evidence>
<keyword evidence="1" id="KW-0560">Oxidoreductase</keyword>